<dbReference type="Proteomes" id="UP000015523">
    <property type="component" value="Unassembled WGS sequence"/>
</dbReference>
<dbReference type="PATRIC" id="fig|1346791.3.peg.731"/>
<feature type="coiled-coil region" evidence="1">
    <location>
        <begin position="2"/>
        <end position="36"/>
    </location>
</feature>
<proteinExistence type="predicted"/>
<evidence type="ECO:0000256" key="1">
    <source>
        <dbReference type="SAM" id="Coils"/>
    </source>
</evidence>
<sequence length="88" mass="9747">MNKERRTRIEDARAKIADAEAALQAATEILEQVRDDEQAAYDNMPPSLQEGERGQKMQESIGALDEALSEIELVDFEPITGQLDTAAE</sequence>
<name>T0J6D0_9SPHN</name>
<protein>
    <submittedName>
        <fullName evidence="2">Uncharacterized protein</fullName>
    </submittedName>
</protein>
<evidence type="ECO:0000313" key="3">
    <source>
        <dbReference type="Proteomes" id="UP000015523"/>
    </source>
</evidence>
<reference evidence="2 3" key="1">
    <citation type="journal article" date="2013" name="Genome Announc.">
        <title>Draft Genome Sequence of Sphingobium ummariense Strain RL-3, a Hexachlorocyclohexane-Degrading Bacterium.</title>
        <authorList>
            <person name="Kohli P."/>
            <person name="Dua A."/>
            <person name="Sangwan N."/>
            <person name="Oldach P."/>
            <person name="Khurana J.P."/>
            <person name="Lal R."/>
        </authorList>
    </citation>
    <scope>NUCLEOTIDE SEQUENCE [LARGE SCALE GENOMIC DNA]</scope>
    <source>
        <strain evidence="2 3">RL-3</strain>
    </source>
</reference>
<evidence type="ECO:0000313" key="2">
    <source>
        <dbReference type="EMBL" id="EQB33536.1"/>
    </source>
</evidence>
<organism evidence="2 3">
    <name type="scientific">Sphingobium ummariense RL-3</name>
    <dbReference type="NCBI Taxonomy" id="1346791"/>
    <lineage>
        <taxon>Bacteria</taxon>
        <taxon>Pseudomonadati</taxon>
        <taxon>Pseudomonadota</taxon>
        <taxon>Alphaproteobacteria</taxon>
        <taxon>Sphingomonadales</taxon>
        <taxon>Sphingomonadaceae</taxon>
        <taxon>Sphingobium</taxon>
    </lineage>
</organism>
<keyword evidence="3" id="KW-1185">Reference proteome</keyword>
<comment type="caution">
    <text evidence="2">The sequence shown here is derived from an EMBL/GenBank/DDBJ whole genome shotgun (WGS) entry which is preliminary data.</text>
</comment>
<accession>T0J6D0</accession>
<keyword evidence="1" id="KW-0175">Coiled coil</keyword>
<dbReference type="EMBL" id="AUWY01000034">
    <property type="protein sequence ID" value="EQB33536.1"/>
    <property type="molecule type" value="Genomic_DNA"/>
</dbReference>
<dbReference type="OrthoDB" id="7510258at2"/>
<dbReference type="STRING" id="1346791.M529_03775"/>
<gene>
    <name evidence="2" type="ORF">M529_03775</name>
</gene>
<dbReference type="AlphaFoldDB" id="T0J6D0"/>
<dbReference type="RefSeq" id="WP_021316723.1">
    <property type="nucleotide sequence ID" value="NZ_AUWY01000034.1"/>
</dbReference>